<dbReference type="OrthoDB" id="10610720at2759"/>
<dbReference type="AlphaFoldDB" id="A0A6A6E0C2"/>
<reference evidence="1" key="1">
    <citation type="journal article" date="2020" name="Stud. Mycol.">
        <title>101 Dothideomycetes genomes: a test case for predicting lifestyles and emergence of pathogens.</title>
        <authorList>
            <person name="Haridas S."/>
            <person name="Albert R."/>
            <person name="Binder M."/>
            <person name="Bloem J."/>
            <person name="Labutti K."/>
            <person name="Salamov A."/>
            <person name="Andreopoulos B."/>
            <person name="Baker S."/>
            <person name="Barry K."/>
            <person name="Bills G."/>
            <person name="Bluhm B."/>
            <person name="Cannon C."/>
            <person name="Castanera R."/>
            <person name="Culley D."/>
            <person name="Daum C."/>
            <person name="Ezra D."/>
            <person name="Gonzalez J."/>
            <person name="Henrissat B."/>
            <person name="Kuo A."/>
            <person name="Liang C."/>
            <person name="Lipzen A."/>
            <person name="Lutzoni F."/>
            <person name="Magnuson J."/>
            <person name="Mondo S."/>
            <person name="Nolan M."/>
            <person name="Ohm R."/>
            <person name="Pangilinan J."/>
            <person name="Park H.-J."/>
            <person name="Ramirez L."/>
            <person name="Alfaro M."/>
            <person name="Sun H."/>
            <person name="Tritt A."/>
            <person name="Yoshinaga Y."/>
            <person name="Zwiers L.-H."/>
            <person name="Turgeon B."/>
            <person name="Goodwin S."/>
            <person name="Spatafora J."/>
            <person name="Crous P."/>
            <person name="Grigoriev I."/>
        </authorList>
    </citation>
    <scope>NUCLEOTIDE SEQUENCE</scope>
    <source>
        <strain evidence="1">CBS 207.26</strain>
    </source>
</reference>
<protein>
    <submittedName>
        <fullName evidence="1">Uncharacterized protein</fullName>
    </submittedName>
</protein>
<evidence type="ECO:0000313" key="1">
    <source>
        <dbReference type="EMBL" id="KAF2184112.1"/>
    </source>
</evidence>
<name>A0A6A6E0C2_9PEZI</name>
<keyword evidence="2" id="KW-1185">Reference proteome</keyword>
<dbReference type="EMBL" id="ML994639">
    <property type="protein sequence ID" value="KAF2184112.1"/>
    <property type="molecule type" value="Genomic_DNA"/>
</dbReference>
<sequence>MGCICLSFLPACSGQGLGKAGLSGLFEGCMEKGWMGIRVGRCSLGFCSLLLSPFVWQQGRSWLVCFGVCSSATEFFVHGPCTYWYGATTMGRAWLDHILVEQTYVVLTFACMAAI</sequence>
<accession>A0A6A6E0C2</accession>
<dbReference type="Proteomes" id="UP000800200">
    <property type="component" value="Unassembled WGS sequence"/>
</dbReference>
<gene>
    <name evidence="1" type="ORF">K469DRAFT_199420</name>
</gene>
<organism evidence="1 2">
    <name type="scientific">Zopfia rhizophila CBS 207.26</name>
    <dbReference type="NCBI Taxonomy" id="1314779"/>
    <lineage>
        <taxon>Eukaryota</taxon>
        <taxon>Fungi</taxon>
        <taxon>Dikarya</taxon>
        <taxon>Ascomycota</taxon>
        <taxon>Pezizomycotina</taxon>
        <taxon>Dothideomycetes</taxon>
        <taxon>Dothideomycetes incertae sedis</taxon>
        <taxon>Zopfiaceae</taxon>
        <taxon>Zopfia</taxon>
    </lineage>
</organism>
<proteinExistence type="predicted"/>
<evidence type="ECO:0000313" key="2">
    <source>
        <dbReference type="Proteomes" id="UP000800200"/>
    </source>
</evidence>